<sequence length="318" mass="33085">MEHVPNGILLVDKAEGWTSHDVVAKARRALGTRKVGHAGTLDPMATGLLLLGAGPATRLLTHLVGLDKTYTATIRLGQATVTDDREGDPIATAEPGRIRALAADPAPVAAAVAALTGPIQQAPSAVSAIKVDGRRAYDRVRAGESVELKKRSVTIRAFETGELRAETVIGSDGETVEILDLDATVRCSSGTYVRALARDLGAELGVGGHLTALRRTEVGPFDVTDAVTNSALADGAVDAAALLEPAAVASRLFPTIALDAQQEIDLGHGKRLRVDPELHPDAELSAAIAPNGRLVGLVEVVRGRTRVVTNFPVPESAA</sequence>
<feature type="active site" description="Nucleophile" evidence="5">
    <location>
        <position position="42"/>
    </location>
</feature>
<evidence type="ECO:0000259" key="7">
    <source>
        <dbReference type="Pfam" id="PF09142"/>
    </source>
</evidence>
<protein>
    <recommendedName>
        <fullName evidence="5">tRNA pseudouridine synthase B</fullName>
        <ecNumber evidence="5">5.4.99.25</ecNumber>
    </recommendedName>
    <alternativeName>
        <fullName evidence="5">tRNA pseudouridine(55) synthase</fullName>
        <shortName evidence="5">Psi55 synthase</shortName>
    </alternativeName>
    <alternativeName>
        <fullName evidence="5">tRNA pseudouridylate synthase</fullName>
    </alternativeName>
    <alternativeName>
        <fullName evidence="5">tRNA-uridine isomerase</fullName>
    </alternativeName>
</protein>
<dbReference type="RefSeq" id="WP_218114358.1">
    <property type="nucleotide sequence ID" value="NZ_CAJVAP010000006.1"/>
</dbReference>
<dbReference type="InterPro" id="IPR002501">
    <property type="entry name" value="PsdUridine_synth_N"/>
</dbReference>
<comment type="caution">
    <text evidence="9">The sequence shown here is derived from an EMBL/GenBank/DDBJ whole genome shotgun (WGS) entry which is preliminary data.</text>
</comment>
<comment type="function">
    <text evidence="5">Responsible for synthesis of pseudouridine from uracil-55 in the psi GC loop of transfer RNAs.</text>
</comment>
<evidence type="ECO:0000256" key="2">
    <source>
        <dbReference type="ARBA" id="ARBA00005642"/>
    </source>
</evidence>
<dbReference type="Pfam" id="PF09142">
    <property type="entry name" value="TruB_C"/>
    <property type="match status" value="1"/>
</dbReference>
<keyword evidence="3 5" id="KW-0819">tRNA processing</keyword>
<keyword evidence="4 5" id="KW-0413">Isomerase</keyword>
<gene>
    <name evidence="5 9" type="primary">truB</name>
    <name evidence="9" type="ORF">LEUCIP111803_00733</name>
</gene>
<dbReference type="Pfam" id="PF01509">
    <property type="entry name" value="TruB_N"/>
    <property type="match status" value="1"/>
</dbReference>
<proteinExistence type="inferred from homology"/>
<dbReference type="GO" id="GO:0031119">
    <property type="term" value="P:tRNA pseudouridine synthesis"/>
    <property type="evidence" value="ECO:0007669"/>
    <property type="project" value="UniProtKB-UniRule"/>
</dbReference>
<dbReference type="Proteomes" id="UP000693892">
    <property type="component" value="Unassembled WGS sequence"/>
</dbReference>
<feature type="domain" description="Pseudouridine synthase II N-terminal" evidence="6">
    <location>
        <begin position="27"/>
        <end position="193"/>
    </location>
</feature>
<feature type="domain" description="tRNA pseudouridine synthase II TruB subfamily 2 C-terminal" evidence="7">
    <location>
        <begin position="253"/>
        <end position="312"/>
    </location>
</feature>
<keyword evidence="10" id="KW-1185">Reference proteome</keyword>
<dbReference type="Pfam" id="PF16198">
    <property type="entry name" value="TruB_C_2"/>
    <property type="match status" value="1"/>
</dbReference>
<dbReference type="InterPro" id="IPR014780">
    <property type="entry name" value="tRNA_psdUridine_synth_TruB"/>
</dbReference>
<evidence type="ECO:0000256" key="3">
    <source>
        <dbReference type="ARBA" id="ARBA00022694"/>
    </source>
</evidence>
<evidence type="ECO:0000256" key="4">
    <source>
        <dbReference type="ARBA" id="ARBA00023235"/>
    </source>
</evidence>
<dbReference type="AlphaFoldDB" id="A0A916NMC0"/>
<dbReference type="HAMAP" id="MF_01080">
    <property type="entry name" value="TruB_bact"/>
    <property type="match status" value="1"/>
</dbReference>
<evidence type="ECO:0000259" key="8">
    <source>
        <dbReference type="Pfam" id="PF16198"/>
    </source>
</evidence>
<dbReference type="NCBIfam" id="TIGR00431">
    <property type="entry name" value="TruB"/>
    <property type="match status" value="1"/>
</dbReference>
<dbReference type="EC" id="5.4.99.25" evidence="5"/>
<accession>A0A916NMC0</accession>
<reference evidence="9" key="1">
    <citation type="submission" date="2021-06" db="EMBL/GenBank/DDBJ databases">
        <authorList>
            <person name="Criscuolo A."/>
        </authorList>
    </citation>
    <scope>NUCLEOTIDE SEQUENCE</scope>
    <source>
        <strain evidence="9">CIP111803</strain>
    </source>
</reference>
<evidence type="ECO:0000313" key="9">
    <source>
        <dbReference type="EMBL" id="CAG7604400.1"/>
    </source>
</evidence>
<dbReference type="InterPro" id="IPR015225">
    <property type="entry name" value="tRNA_psdUridine_synth_fam2_C"/>
</dbReference>
<comment type="catalytic activity">
    <reaction evidence="1 5">
        <text>uridine(55) in tRNA = pseudouridine(55) in tRNA</text>
        <dbReference type="Rhea" id="RHEA:42532"/>
        <dbReference type="Rhea" id="RHEA-COMP:10101"/>
        <dbReference type="Rhea" id="RHEA-COMP:10102"/>
        <dbReference type="ChEBI" id="CHEBI:65314"/>
        <dbReference type="ChEBI" id="CHEBI:65315"/>
        <dbReference type="EC" id="5.4.99.25"/>
    </reaction>
</comment>
<feature type="domain" description="tRNA pseudouridylate synthase B C-terminal" evidence="8">
    <location>
        <begin position="194"/>
        <end position="237"/>
    </location>
</feature>
<name>A0A916NMC0_9MICO</name>
<evidence type="ECO:0000256" key="1">
    <source>
        <dbReference type="ARBA" id="ARBA00000385"/>
    </source>
</evidence>
<dbReference type="CDD" id="cd02573">
    <property type="entry name" value="PseudoU_synth_EcTruB"/>
    <property type="match status" value="1"/>
</dbReference>
<dbReference type="InterPro" id="IPR032819">
    <property type="entry name" value="TruB_C"/>
</dbReference>
<dbReference type="GO" id="GO:0003723">
    <property type="term" value="F:RNA binding"/>
    <property type="evidence" value="ECO:0007669"/>
    <property type="project" value="InterPro"/>
</dbReference>
<evidence type="ECO:0000256" key="5">
    <source>
        <dbReference type="HAMAP-Rule" id="MF_01080"/>
    </source>
</evidence>
<dbReference type="EMBL" id="CAJVAP010000006">
    <property type="protein sequence ID" value="CAG7604400.1"/>
    <property type="molecule type" value="Genomic_DNA"/>
</dbReference>
<dbReference type="GO" id="GO:1990481">
    <property type="term" value="P:mRNA pseudouridine synthesis"/>
    <property type="evidence" value="ECO:0007669"/>
    <property type="project" value="TreeGrafter"/>
</dbReference>
<organism evidence="9 10">
    <name type="scientific">Leucobacter soli</name>
    <dbReference type="NCBI Taxonomy" id="2812850"/>
    <lineage>
        <taxon>Bacteria</taxon>
        <taxon>Bacillati</taxon>
        <taxon>Actinomycetota</taxon>
        <taxon>Actinomycetes</taxon>
        <taxon>Micrococcales</taxon>
        <taxon>Microbacteriaceae</taxon>
        <taxon>Leucobacter</taxon>
    </lineage>
</organism>
<dbReference type="PANTHER" id="PTHR13767">
    <property type="entry name" value="TRNA-PSEUDOURIDINE SYNTHASE"/>
    <property type="match status" value="1"/>
</dbReference>
<dbReference type="GO" id="GO:0160148">
    <property type="term" value="F:tRNA pseudouridine(55) synthase activity"/>
    <property type="evidence" value="ECO:0007669"/>
    <property type="project" value="UniProtKB-EC"/>
</dbReference>
<evidence type="ECO:0000313" key="10">
    <source>
        <dbReference type="Proteomes" id="UP000693892"/>
    </source>
</evidence>
<evidence type="ECO:0000259" key="6">
    <source>
        <dbReference type="Pfam" id="PF01509"/>
    </source>
</evidence>
<dbReference type="PANTHER" id="PTHR13767:SF2">
    <property type="entry name" value="PSEUDOURIDYLATE SYNTHASE TRUB1"/>
    <property type="match status" value="1"/>
</dbReference>
<comment type="similarity">
    <text evidence="2 5">Belongs to the pseudouridine synthase TruB family. Type 1 subfamily.</text>
</comment>